<dbReference type="EMBL" id="HG964446">
    <property type="protein sequence ID" value="CDO87588.1"/>
    <property type="molecule type" value="Genomic_DNA"/>
</dbReference>
<proteinExistence type="predicted"/>
<dbReference type="STRING" id="47839.BN973_01943"/>
<dbReference type="AlphaFoldDB" id="A0A024JWH6"/>
<gene>
    <name evidence="1" type="ORF">BN973_01943</name>
</gene>
<dbReference type="Proteomes" id="UP000028880">
    <property type="component" value="Unassembled WGS sequence"/>
</dbReference>
<reference evidence="1" key="1">
    <citation type="journal article" date="2014" name="Genome Announc.">
        <title>Draft Genome Sequence of Mycobacterium triplex DSM 44626.</title>
        <authorList>
            <person name="Sassi M."/>
            <person name="Croce O."/>
            <person name="Robert C."/>
            <person name="Raoult D."/>
            <person name="Drancourt M."/>
        </authorList>
    </citation>
    <scope>NUCLEOTIDE SEQUENCE [LARGE SCALE GENOMIC DNA]</scope>
    <source>
        <strain evidence="1">DSM 44626</strain>
    </source>
</reference>
<reference evidence="1" key="2">
    <citation type="submission" date="2014-04" db="EMBL/GenBank/DDBJ databases">
        <authorList>
            <person name="Xu Y.W."/>
            <person name="Yang Q."/>
        </authorList>
    </citation>
    <scope>NUCLEOTIDE SEQUENCE</scope>
    <source>
        <strain evidence="1">DSM 44626</strain>
    </source>
</reference>
<protein>
    <recommendedName>
        <fullName evidence="2">Transposase</fullName>
    </recommendedName>
</protein>
<accession>A0A024JWH6</accession>
<name>A0A024JWH6_9MYCO</name>
<evidence type="ECO:0000313" key="1">
    <source>
        <dbReference type="EMBL" id="CDO87588.1"/>
    </source>
</evidence>
<dbReference type="HOGENOM" id="CLU_2650631_0_0_11"/>
<evidence type="ECO:0008006" key="2">
    <source>
        <dbReference type="Google" id="ProtNLM"/>
    </source>
</evidence>
<sequence length="76" mass="8635">MTSRSVAAELGWDRPKRAVHETPFGLRQSGTTDVRYWVGRDLQTLFALMLRRLLAALGGVMGRRSQYTDAKRGEIR</sequence>
<organism evidence="1">
    <name type="scientific">Mycobacterium triplex</name>
    <dbReference type="NCBI Taxonomy" id="47839"/>
    <lineage>
        <taxon>Bacteria</taxon>
        <taxon>Bacillati</taxon>
        <taxon>Actinomycetota</taxon>
        <taxon>Actinomycetes</taxon>
        <taxon>Mycobacteriales</taxon>
        <taxon>Mycobacteriaceae</taxon>
        <taxon>Mycobacterium</taxon>
        <taxon>Mycobacterium simiae complex</taxon>
    </lineage>
</organism>